<proteinExistence type="predicted"/>
<sequence>MELDWLWVSAACAAFYAFVFKFLRRVNGWYYDLKVRTKKYPLPPGDMGWPLLGDMLTFTTAFKSGDPDSFVNRLVSRYGKTGIYKTHLFGNPSIILCTPETCRRVLTDDDNFKIGYPKSTLQLLASGSFQSFSNAERRRLRRLTTAPIAGHAVLAKYISRIEADVMSSLEEWANISMKHPLELIKELTRVTFKTIIHIFMGIHHNDQILMRIEHLFTHMMKGIFVSAIDVPGFAFHKALKARNKLVKILQSVVEERRRIIKDYPQEKTKDLIDTLLEVEDEKVGKLENEDIIDLLLSYLAAGHESTSHGIMWSLIYLTRNPHIMKQAKEEQERIMKARPPSQKRLNLKEIKQMVYLAKVIDEMLRQTNIIFSIFREANLDVEMNGYVIPRGWKVLVWSRTIHMDSEYYLHPQEYNPSRWDDSEAKTRAFLPFGAGSRFCPGSDLAKLKISIFLHHFVLNYKLELVNSRCPVTYLPGPCPTDNCLAKVIKIS</sequence>
<gene>
    <name evidence="1" type="ORF">L6164_029368</name>
</gene>
<reference evidence="1 2" key="1">
    <citation type="journal article" date="2022" name="DNA Res.">
        <title>Chromosomal-level genome assembly of the orchid tree Bauhinia variegata (Leguminosae; Cercidoideae) supports the allotetraploid origin hypothesis of Bauhinia.</title>
        <authorList>
            <person name="Zhong Y."/>
            <person name="Chen Y."/>
            <person name="Zheng D."/>
            <person name="Pang J."/>
            <person name="Liu Y."/>
            <person name="Luo S."/>
            <person name="Meng S."/>
            <person name="Qian L."/>
            <person name="Wei D."/>
            <person name="Dai S."/>
            <person name="Zhou R."/>
        </authorList>
    </citation>
    <scope>NUCLEOTIDE SEQUENCE [LARGE SCALE GENOMIC DNA]</scope>
    <source>
        <strain evidence="1">BV-YZ2020</strain>
    </source>
</reference>
<accession>A0ACB9L8I1</accession>
<evidence type="ECO:0000313" key="2">
    <source>
        <dbReference type="Proteomes" id="UP000828941"/>
    </source>
</evidence>
<comment type="caution">
    <text evidence="1">The sequence shown here is derived from an EMBL/GenBank/DDBJ whole genome shotgun (WGS) entry which is preliminary data.</text>
</comment>
<dbReference type="EMBL" id="CM039437">
    <property type="protein sequence ID" value="KAI4306056.1"/>
    <property type="molecule type" value="Genomic_DNA"/>
</dbReference>
<organism evidence="1 2">
    <name type="scientific">Bauhinia variegata</name>
    <name type="common">Purple orchid tree</name>
    <name type="synonym">Phanera variegata</name>
    <dbReference type="NCBI Taxonomy" id="167791"/>
    <lineage>
        <taxon>Eukaryota</taxon>
        <taxon>Viridiplantae</taxon>
        <taxon>Streptophyta</taxon>
        <taxon>Embryophyta</taxon>
        <taxon>Tracheophyta</taxon>
        <taxon>Spermatophyta</taxon>
        <taxon>Magnoliopsida</taxon>
        <taxon>eudicotyledons</taxon>
        <taxon>Gunneridae</taxon>
        <taxon>Pentapetalae</taxon>
        <taxon>rosids</taxon>
        <taxon>fabids</taxon>
        <taxon>Fabales</taxon>
        <taxon>Fabaceae</taxon>
        <taxon>Cercidoideae</taxon>
        <taxon>Cercideae</taxon>
        <taxon>Bauhiniinae</taxon>
        <taxon>Bauhinia</taxon>
    </lineage>
</organism>
<evidence type="ECO:0000313" key="1">
    <source>
        <dbReference type="EMBL" id="KAI4306056.1"/>
    </source>
</evidence>
<keyword evidence="2" id="KW-1185">Reference proteome</keyword>
<dbReference type="Proteomes" id="UP000828941">
    <property type="component" value="Chromosome 12"/>
</dbReference>
<name>A0ACB9L8I1_BAUVA</name>
<protein>
    <submittedName>
        <fullName evidence="1">Uncharacterized protein</fullName>
    </submittedName>
</protein>